<dbReference type="SUPFAM" id="SSF48498">
    <property type="entry name" value="Tetracyclin repressor-like, C-terminal domain"/>
    <property type="match status" value="1"/>
</dbReference>
<feature type="DNA-binding region" description="H-T-H motif" evidence="2">
    <location>
        <begin position="31"/>
        <end position="50"/>
    </location>
</feature>
<reference evidence="4 5" key="1">
    <citation type="submission" date="2018-12" db="EMBL/GenBank/DDBJ databases">
        <title>Flavobacterium sp. nov., isolated from glacier ice.</title>
        <authorList>
            <person name="Liu Q."/>
            <person name="Xin Y.-H."/>
        </authorList>
    </citation>
    <scope>NUCLEOTIDE SEQUENCE [LARGE SCALE GENOMIC DNA]</scope>
    <source>
        <strain evidence="4 5">RB1N8</strain>
    </source>
</reference>
<dbReference type="PRINTS" id="PR00455">
    <property type="entry name" value="HTHTETR"/>
</dbReference>
<gene>
    <name evidence="4" type="ORF">EKL98_08880</name>
</gene>
<evidence type="ECO:0000256" key="2">
    <source>
        <dbReference type="PROSITE-ProRule" id="PRU00335"/>
    </source>
</evidence>
<protein>
    <submittedName>
        <fullName evidence="4">TetR/AcrR family transcriptional regulator</fullName>
    </submittedName>
</protein>
<dbReference type="Gene3D" id="1.10.357.10">
    <property type="entry name" value="Tetracycline Repressor, domain 2"/>
    <property type="match status" value="1"/>
</dbReference>
<dbReference type="InterPro" id="IPR023772">
    <property type="entry name" value="DNA-bd_HTH_TetR-type_CS"/>
</dbReference>
<evidence type="ECO:0000259" key="3">
    <source>
        <dbReference type="PROSITE" id="PS50977"/>
    </source>
</evidence>
<organism evidence="4 5">
    <name type="scientific">Flavobacterium bomense</name>
    <dbReference type="NCBI Taxonomy" id="2497483"/>
    <lineage>
        <taxon>Bacteria</taxon>
        <taxon>Pseudomonadati</taxon>
        <taxon>Bacteroidota</taxon>
        <taxon>Flavobacteriia</taxon>
        <taxon>Flavobacteriales</taxon>
        <taxon>Flavobacteriaceae</taxon>
        <taxon>Flavobacterium</taxon>
    </lineage>
</organism>
<dbReference type="EMBL" id="RYDJ01000008">
    <property type="protein sequence ID" value="RTZ04651.1"/>
    <property type="molecule type" value="Genomic_DNA"/>
</dbReference>
<dbReference type="PROSITE" id="PS01081">
    <property type="entry name" value="HTH_TETR_1"/>
    <property type="match status" value="1"/>
</dbReference>
<evidence type="ECO:0000256" key="1">
    <source>
        <dbReference type="ARBA" id="ARBA00023125"/>
    </source>
</evidence>
<accession>A0A432CMK0</accession>
<dbReference type="Proteomes" id="UP000280825">
    <property type="component" value="Unassembled WGS sequence"/>
</dbReference>
<dbReference type="Pfam" id="PF00440">
    <property type="entry name" value="TetR_N"/>
    <property type="match status" value="1"/>
</dbReference>
<dbReference type="SUPFAM" id="SSF46689">
    <property type="entry name" value="Homeodomain-like"/>
    <property type="match status" value="1"/>
</dbReference>
<dbReference type="InterPro" id="IPR009057">
    <property type="entry name" value="Homeodomain-like_sf"/>
</dbReference>
<keyword evidence="1 2" id="KW-0238">DNA-binding</keyword>
<feature type="domain" description="HTH tetR-type" evidence="3">
    <location>
        <begin position="8"/>
        <end position="68"/>
    </location>
</feature>
<dbReference type="InterPro" id="IPR041474">
    <property type="entry name" value="NicS_C"/>
</dbReference>
<dbReference type="GO" id="GO:0003677">
    <property type="term" value="F:DNA binding"/>
    <property type="evidence" value="ECO:0007669"/>
    <property type="project" value="UniProtKB-UniRule"/>
</dbReference>
<dbReference type="PROSITE" id="PS50977">
    <property type="entry name" value="HTH_TETR_2"/>
    <property type="match status" value="1"/>
</dbReference>
<evidence type="ECO:0000313" key="5">
    <source>
        <dbReference type="Proteomes" id="UP000280825"/>
    </source>
</evidence>
<name>A0A432CMK0_9FLAO</name>
<keyword evidence="5" id="KW-1185">Reference proteome</keyword>
<dbReference type="Pfam" id="PF17938">
    <property type="entry name" value="TetR_C_29"/>
    <property type="match status" value="1"/>
</dbReference>
<evidence type="ECO:0000313" key="4">
    <source>
        <dbReference type="EMBL" id="RTZ04651.1"/>
    </source>
</evidence>
<dbReference type="PANTHER" id="PTHR30328">
    <property type="entry name" value="TRANSCRIPTIONAL REPRESSOR"/>
    <property type="match status" value="1"/>
</dbReference>
<comment type="caution">
    <text evidence="4">The sequence shown here is derived from an EMBL/GenBank/DDBJ whole genome shotgun (WGS) entry which is preliminary data.</text>
</comment>
<dbReference type="InterPro" id="IPR050109">
    <property type="entry name" value="HTH-type_TetR-like_transc_reg"/>
</dbReference>
<sequence>MLLKRNFNDKQIQILEVAETLFAEKGFDGTSIRNIAKMAKINIAMVSYYFGSKERLLESLIVYRTSDLKNQLEHLLLEDLEPLDKINKLIELYINRINSNRGIYRILHFEFPSKKSKQNLSVFSELKKGNLKSLEIIIKEGQNKGIFRKDIIIPLITPTILGTFFHFHMNKPFFENLLNLKTEDLYNNYIKTNLTTHIQQTVKALLIYEMGTPEMLCKQ</sequence>
<dbReference type="AlphaFoldDB" id="A0A432CMK0"/>
<dbReference type="PANTHER" id="PTHR30328:SF54">
    <property type="entry name" value="HTH-TYPE TRANSCRIPTIONAL REPRESSOR SCO4008"/>
    <property type="match status" value="1"/>
</dbReference>
<dbReference type="InterPro" id="IPR036271">
    <property type="entry name" value="Tet_transcr_reg_TetR-rel_C_sf"/>
</dbReference>
<proteinExistence type="predicted"/>
<dbReference type="InterPro" id="IPR001647">
    <property type="entry name" value="HTH_TetR"/>
</dbReference>